<evidence type="ECO:0000313" key="3">
    <source>
        <dbReference type="Proteomes" id="UP000183610"/>
    </source>
</evidence>
<dbReference type="PANTHER" id="PTHR33745:SF1">
    <property type="entry name" value="RSBT ANTAGONIST PROTEIN RSBS"/>
    <property type="match status" value="1"/>
</dbReference>
<sequence length="271" mass="31434">MTILNHLLEQRETIVEEWLAYYVSVDDPYIITLESNSRLTDETRLVLENLFIGMTENQEKMNRFANSLGKAQFITTLGISHILFHIRLLEKFILDYVQRTNPTSLHYQELYEFTVSLHQNFSSFTQHLIEGYTFATEQTMQQKENQLIKNSTKLIWLADFVFLLPLIGKITDDRAKQIVETALQEVCTQPVNYLILDLSGMQLESQNIGEYIHHFFSSLKLVGVTPIVTGIRPETAKLMIQANLTEHKNIKTFSTLRQATKFLLTEKEAKK</sequence>
<dbReference type="Proteomes" id="UP000183610">
    <property type="component" value="Unassembled WGS sequence"/>
</dbReference>
<accession>A0AAX2DP59</accession>
<dbReference type="InterPro" id="IPR002645">
    <property type="entry name" value="STAS_dom"/>
</dbReference>
<evidence type="ECO:0000313" key="2">
    <source>
        <dbReference type="EMBL" id="SDW65464.1"/>
    </source>
</evidence>
<dbReference type="PROSITE" id="PS50801">
    <property type="entry name" value="STAS"/>
    <property type="match status" value="1"/>
</dbReference>
<dbReference type="InterPro" id="IPR036513">
    <property type="entry name" value="STAS_dom_sf"/>
</dbReference>
<comment type="caution">
    <text evidence="2">The sequence shown here is derived from an EMBL/GenBank/DDBJ whole genome shotgun (WGS) entry which is preliminary data.</text>
</comment>
<reference evidence="2 3" key="1">
    <citation type="submission" date="2016-10" db="EMBL/GenBank/DDBJ databases">
        <authorList>
            <person name="Varghese N."/>
            <person name="Submissions S."/>
        </authorList>
    </citation>
    <scope>NUCLEOTIDE SEQUENCE [LARGE SCALE GENOMIC DNA]</scope>
    <source>
        <strain evidence="2 3">ATCC 49954</strain>
    </source>
</reference>
<organism evidence="2 3">
    <name type="scientific">Listeria ivanovii</name>
    <dbReference type="NCBI Taxonomy" id="1638"/>
    <lineage>
        <taxon>Bacteria</taxon>
        <taxon>Bacillati</taxon>
        <taxon>Bacillota</taxon>
        <taxon>Bacilli</taxon>
        <taxon>Bacillales</taxon>
        <taxon>Listeriaceae</taxon>
        <taxon>Listeria</taxon>
    </lineage>
</organism>
<name>A0AAX2DP59_LISIV</name>
<dbReference type="Pfam" id="PF01740">
    <property type="entry name" value="STAS"/>
    <property type="match status" value="1"/>
</dbReference>
<proteinExistence type="predicted"/>
<dbReference type="PANTHER" id="PTHR33745">
    <property type="entry name" value="RSBT ANTAGONIST PROTEIN RSBS-RELATED"/>
    <property type="match status" value="1"/>
</dbReference>
<feature type="domain" description="STAS" evidence="1">
    <location>
        <begin position="161"/>
        <end position="263"/>
    </location>
</feature>
<dbReference type="SUPFAM" id="SSF52091">
    <property type="entry name" value="SpoIIaa-like"/>
    <property type="match status" value="1"/>
</dbReference>
<dbReference type="Gene3D" id="3.30.750.24">
    <property type="entry name" value="STAS domain"/>
    <property type="match status" value="1"/>
</dbReference>
<dbReference type="InterPro" id="IPR051932">
    <property type="entry name" value="Bact_StressResp_Reg"/>
</dbReference>
<dbReference type="EMBL" id="FNMX01000005">
    <property type="protein sequence ID" value="SDW65464.1"/>
    <property type="molecule type" value="Genomic_DNA"/>
</dbReference>
<dbReference type="AlphaFoldDB" id="A0AAX2DP59"/>
<protein>
    <submittedName>
        <fullName evidence="2">Anti-anti-sigma regulatory factor (Antagonist of anti-sigma factor)</fullName>
    </submittedName>
</protein>
<gene>
    <name evidence="2" type="ORF">SAMN05421782_105158</name>
</gene>
<dbReference type="RefSeq" id="WP_038407556.1">
    <property type="nucleotide sequence ID" value="NZ_FNMX01000005.1"/>
</dbReference>
<evidence type="ECO:0000259" key="1">
    <source>
        <dbReference type="PROSITE" id="PS50801"/>
    </source>
</evidence>
<dbReference type="Gene3D" id="1.10.490.70">
    <property type="entry name" value="Histidine kinase N-terminal domain"/>
    <property type="match status" value="1"/>
</dbReference>
<dbReference type="CDD" id="cd07041">
    <property type="entry name" value="STAS_RsbR_RsbS_like"/>
    <property type="match status" value="1"/>
</dbReference>